<dbReference type="Gramene" id="HORVU.MOREX.r2.2HG0115010.1">
    <property type="protein sequence ID" value="HORVU.MOREX.r2.2HG0115010.1"/>
    <property type="gene ID" value="HORVU.MOREX.r2.2HG0115010"/>
</dbReference>
<dbReference type="PaxDb" id="4513-MLOC_61437.1"/>
<dbReference type="Proteomes" id="UP000011116">
    <property type="component" value="Chromosome 2H"/>
</dbReference>
<evidence type="ECO:0000313" key="2">
    <source>
        <dbReference type="EnsemblPlants" id="HORVU.MOREX.r3.2HG0139590.1"/>
    </source>
</evidence>
<name>F2DSD0_HORVV</name>
<dbReference type="OrthoDB" id="699517at2759"/>
<dbReference type="KEGG" id="hvg:123425845"/>
<reference evidence="1" key="1">
    <citation type="journal article" date="2011" name="Plant Physiol.">
        <title>Comprehensive sequence analysis of 24,783 barley full-length cDNAs derived from 12 clone libraries.</title>
        <authorList>
            <person name="Matsumoto T."/>
            <person name="Tanaka T."/>
            <person name="Sakai H."/>
            <person name="Amano N."/>
            <person name="Kanamori H."/>
            <person name="Kurita K."/>
            <person name="Kikuta A."/>
            <person name="Kamiya K."/>
            <person name="Yamamoto M."/>
            <person name="Ikawa H."/>
            <person name="Fujii N."/>
            <person name="Hori K."/>
            <person name="Itoh T."/>
            <person name="Sato K."/>
        </authorList>
    </citation>
    <scope>NUCLEOTIDE SEQUENCE</scope>
    <source>
        <tissue evidence="1">Shoot and root</tissue>
    </source>
</reference>
<keyword evidence="3" id="KW-1185">Reference proteome</keyword>
<reference evidence="3" key="2">
    <citation type="journal article" date="2012" name="Nature">
        <title>A physical, genetic and functional sequence assembly of the barley genome.</title>
        <authorList>
            <consortium name="The International Barley Genome Sequencing Consortium"/>
            <person name="Mayer K.F."/>
            <person name="Waugh R."/>
            <person name="Brown J.W."/>
            <person name="Schulman A."/>
            <person name="Langridge P."/>
            <person name="Platzer M."/>
            <person name="Fincher G.B."/>
            <person name="Muehlbauer G.J."/>
            <person name="Sato K."/>
            <person name="Close T.J."/>
            <person name="Wise R.P."/>
            <person name="Stein N."/>
        </authorList>
    </citation>
    <scope>NUCLEOTIDE SEQUENCE [LARGE SCALE GENOMIC DNA]</scope>
    <source>
        <strain evidence="3">cv. Morex</strain>
    </source>
</reference>
<gene>
    <name evidence="2" type="primary">LOC123425845</name>
</gene>
<reference evidence="2" key="3">
    <citation type="submission" date="2020-10" db="EMBL/GenBank/DDBJ databases">
        <authorList>
            <person name="Scholz U."/>
            <person name="Mascher M."/>
            <person name="Fiebig A."/>
        </authorList>
    </citation>
    <scope>NUCLEOTIDE SEQUENCE [LARGE SCALE GENOMIC DNA]</scope>
    <source>
        <strain evidence="2">cv. Morex</strain>
    </source>
</reference>
<accession>F2DSD0</accession>
<dbReference type="RefSeq" id="XP_044965526.1">
    <property type="nucleotide sequence ID" value="XM_045109591.1"/>
</dbReference>
<protein>
    <submittedName>
        <fullName evidence="1">Predicted protein</fullName>
    </submittedName>
</protein>
<proteinExistence type="evidence at transcript level"/>
<dbReference type="GeneID" id="123425845"/>
<dbReference type="HOGENOM" id="CLU_2018464_0_0_1"/>
<evidence type="ECO:0000313" key="1">
    <source>
        <dbReference type="EMBL" id="BAJ98001.1"/>
    </source>
</evidence>
<reference evidence="2" key="4">
    <citation type="submission" date="2022-01" db="UniProtKB">
        <authorList>
            <consortium name="EnsemblPlants"/>
        </authorList>
    </citation>
    <scope>IDENTIFICATION</scope>
    <source>
        <strain evidence="2">subsp. vulgare</strain>
    </source>
</reference>
<evidence type="ECO:0000313" key="3">
    <source>
        <dbReference type="Proteomes" id="UP000011116"/>
    </source>
</evidence>
<dbReference type="SMR" id="F2DSD0"/>
<dbReference type="EnsemblPlants" id="HORVU.MOREX.r3.2HG0139590.1">
    <property type="protein sequence ID" value="HORVU.MOREX.r3.2HG0139590.1"/>
    <property type="gene ID" value="HORVU.MOREX.r3.2HG0139590"/>
</dbReference>
<dbReference type="Gramene" id="HORVU.MOREX.r3.2HG0139590.1">
    <property type="protein sequence ID" value="HORVU.MOREX.r3.2HG0139590.1"/>
    <property type="gene ID" value="HORVU.MOREX.r3.2HG0139590"/>
</dbReference>
<sequence>MALRSLVRKMPALGARSPAMGRPVHALSPATGFRFMSQGGTGGPVVYSDDDEAKHREVIKRMTAEFDKNIKEIHENLDAMEEAERLRNEDYAKYRKKLNKIETACDVALIVLVPTTVLLLMSL</sequence>
<dbReference type="EMBL" id="AK366798">
    <property type="protein sequence ID" value="BAJ98001.1"/>
    <property type="molecule type" value="mRNA"/>
</dbReference>
<dbReference type="AlphaFoldDB" id="F2DSD0"/>
<organism evidence="1">
    <name type="scientific">Hordeum vulgare subsp. vulgare</name>
    <name type="common">Domesticated barley</name>
    <dbReference type="NCBI Taxonomy" id="112509"/>
    <lineage>
        <taxon>Eukaryota</taxon>
        <taxon>Viridiplantae</taxon>
        <taxon>Streptophyta</taxon>
        <taxon>Embryophyta</taxon>
        <taxon>Tracheophyta</taxon>
        <taxon>Spermatophyta</taxon>
        <taxon>Magnoliopsida</taxon>
        <taxon>Liliopsida</taxon>
        <taxon>Poales</taxon>
        <taxon>Poaceae</taxon>
        <taxon>BOP clade</taxon>
        <taxon>Pooideae</taxon>
        <taxon>Triticodae</taxon>
        <taxon>Triticeae</taxon>
        <taxon>Hordeinae</taxon>
        <taxon>Hordeum</taxon>
    </lineage>
</organism>